<proteinExistence type="predicted"/>
<comment type="caution">
    <text evidence="1">The sequence shown here is derived from an EMBL/GenBank/DDBJ whole genome shotgun (WGS) entry which is preliminary data.</text>
</comment>
<organism evidence="1 2">
    <name type="scientific">Neptuniibacter caesariensis</name>
    <dbReference type="NCBI Taxonomy" id="207954"/>
    <lineage>
        <taxon>Bacteria</taxon>
        <taxon>Pseudomonadati</taxon>
        <taxon>Pseudomonadota</taxon>
        <taxon>Gammaproteobacteria</taxon>
        <taxon>Oceanospirillales</taxon>
        <taxon>Oceanospirillaceae</taxon>
        <taxon>Neptuniibacter</taxon>
    </lineage>
</organism>
<dbReference type="EMBL" id="PDSH01000018">
    <property type="protein sequence ID" value="PIE24017.1"/>
    <property type="molecule type" value="Genomic_DNA"/>
</dbReference>
<reference evidence="1 2" key="1">
    <citation type="submission" date="2017-10" db="EMBL/GenBank/DDBJ databases">
        <title>Novel microbial diversity and functional potential in the marine mammal oral microbiome.</title>
        <authorList>
            <person name="Dudek N.K."/>
            <person name="Sun C.L."/>
            <person name="Burstein D."/>
            <person name="Kantor R.S."/>
            <person name="Aliaga Goltsman D.S."/>
            <person name="Bik E.M."/>
            <person name="Thomas B.C."/>
            <person name="Banfield J.F."/>
            <person name="Relman D.A."/>
        </authorList>
    </citation>
    <scope>NUCLEOTIDE SEQUENCE [LARGE SCALE GENOMIC DNA]</scope>
    <source>
        <strain evidence="1">DOLJORAL78_47_21</strain>
    </source>
</reference>
<accession>A0A2G6JKR4</accession>
<evidence type="ECO:0000313" key="1">
    <source>
        <dbReference type="EMBL" id="PIE24017.1"/>
    </source>
</evidence>
<dbReference type="AlphaFoldDB" id="A0A2G6JKR4"/>
<protein>
    <submittedName>
        <fullName evidence="1">Phosphatase</fullName>
    </submittedName>
</protein>
<name>A0A2G6JKR4_NEPCE</name>
<dbReference type="Proteomes" id="UP000243469">
    <property type="component" value="Unassembled WGS sequence"/>
</dbReference>
<gene>
    <name evidence="1" type="ORF">CSA60_03830</name>
</gene>
<evidence type="ECO:0000313" key="2">
    <source>
        <dbReference type="Proteomes" id="UP000243469"/>
    </source>
</evidence>
<sequence>MTMKQAQHAQNVVSAFQAKLPASTVDEISDVHFAELALLIESAISAAVLQEMEKTADKIDVLAHEVRHFAEHFDD</sequence>